<dbReference type="EMBL" id="CP021435">
    <property type="protein sequence ID" value="ATJ82672.1"/>
    <property type="molecule type" value="Genomic_DNA"/>
</dbReference>
<name>A0A291P735_9GAMM</name>
<protein>
    <submittedName>
        <fullName evidence="1">Uncharacterized protein</fullName>
    </submittedName>
</protein>
<dbReference type="KEGG" id="hbe:BEI_1685"/>
<dbReference type="AlphaFoldDB" id="A0A291P735"/>
<proteinExistence type="predicted"/>
<evidence type="ECO:0000313" key="2">
    <source>
        <dbReference type="Proteomes" id="UP000219993"/>
    </source>
</evidence>
<sequence length="32" mass="3729">MPRYTEEHRQAVVPKLLPSKFFRDADLVSNLA</sequence>
<keyword evidence="2" id="KW-1185">Reference proteome</keyword>
<reference evidence="1 2" key="1">
    <citation type="journal article" date="2017" name="Sci. Rep.">
        <title>Revealing the Saline Adaptation Strategies of the Halophilic Bacterium Halomonas beimenensis through High-throughput Omics and Transposon Mutagenesis Approaches.</title>
        <authorList>
            <person name="Chen Y.H."/>
            <person name="Lin S.S."/>
            <person name="Shyu Y.T."/>
        </authorList>
    </citation>
    <scope>NUCLEOTIDE SEQUENCE [LARGE SCALE GENOMIC DNA]</scope>
    <source>
        <strain evidence="1 2">NTU-111</strain>
    </source>
</reference>
<organism evidence="1 2">
    <name type="scientific">Halomonas beimenensis</name>
    <dbReference type="NCBI Taxonomy" id="475662"/>
    <lineage>
        <taxon>Bacteria</taxon>
        <taxon>Pseudomonadati</taxon>
        <taxon>Pseudomonadota</taxon>
        <taxon>Gammaproteobacteria</taxon>
        <taxon>Oceanospirillales</taxon>
        <taxon>Halomonadaceae</taxon>
        <taxon>Halomonas</taxon>
    </lineage>
</organism>
<accession>A0A291P735</accession>
<evidence type="ECO:0000313" key="1">
    <source>
        <dbReference type="EMBL" id="ATJ82672.1"/>
    </source>
</evidence>
<dbReference type="Proteomes" id="UP000219993">
    <property type="component" value="Chromosome"/>
</dbReference>
<gene>
    <name evidence="1" type="ORF">BEI_1685</name>
</gene>